<name>A0A0A3YPE5_9GAMM</name>
<evidence type="ECO:0000256" key="1">
    <source>
        <dbReference type="ARBA" id="ARBA00004453"/>
    </source>
</evidence>
<comment type="subcellular location">
    <subcellularLocation>
        <location evidence="1">Cytoplasm</location>
        <location evidence="1">Nucleoid</location>
    </subcellularLocation>
</comment>
<dbReference type="Pfam" id="PF04245">
    <property type="entry name" value="NA37"/>
    <property type="match status" value="1"/>
</dbReference>
<dbReference type="PANTHER" id="PTHR38772:SF1">
    <property type="entry name" value="NUCLEOID-ASSOCIATED PROTEIN YEJK"/>
    <property type="match status" value="1"/>
</dbReference>
<keyword evidence="3" id="KW-0963">Cytoplasm</keyword>
<dbReference type="GO" id="GO:0009295">
    <property type="term" value="C:nucleoid"/>
    <property type="evidence" value="ECO:0007669"/>
    <property type="project" value="UniProtKB-SubCell"/>
</dbReference>
<evidence type="ECO:0000256" key="2">
    <source>
        <dbReference type="ARBA" id="ARBA00009035"/>
    </source>
</evidence>
<protein>
    <submittedName>
        <fullName evidence="4">Nucleoid-associated protein</fullName>
    </submittedName>
</protein>
<evidence type="ECO:0000313" key="5">
    <source>
        <dbReference type="Proteomes" id="UP000030351"/>
    </source>
</evidence>
<dbReference type="PANTHER" id="PTHR38772">
    <property type="match status" value="1"/>
</dbReference>
<evidence type="ECO:0000256" key="3">
    <source>
        <dbReference type="ARBA" id="ARBA00022490"/>
    </source>
</evidence>
<dbReference type="RefSeq" id="WP_034898473.1">
    <property type="nucleotide sequence ID" value="NZ_JRUQ01000076.1"/>
</dbReference>
<sequence length="343" mass="38760">MAAHNPITIHHQIIHVMDKEQHQPPTVSESPDEKPIQDATRKLIEDLNEKYKGRAGKGYGKFEDDRDSYPMGNIAEDYFVDRREDFYATSIRMIRHLASRANDEKLSTGGYVVISHFQIENVEYLLVAIVTSTTGTTVQNFDVINSEYLDIAKLRVAGRIDLTGWASGKERYISFLKGQNNVATYFKKFLGCNDILIAKIETEKLRDALREFASSQGLESEAKEDFLNRAHSQLKELNKSGTPFEPSAFANELWPAAPGDLLALLADDELQLSEGFVPDGNVIRDLVSFKGKSKHWALKFDRAALSDGSVEYDKENDRLILREIPDILREELLAECGEDDDDE</sequence>
<dbReference type="eggNOG" id="COG3081">
    <property type="taxonomic scope" value="Bacteria"/>
</dbReference>
<dbReference type="STRING" id="371042.NG99_23675"/>
<dbReference type="EMBL" id="JRUQ01000076">
    <property type="protein sequence ID" value="KGT87226.1"/>
    <property type="molecule type" value="Genomic_DNA"/>
</dbReference>
<comment type="similarity">
    <text evidence="2">Belongs to the YejK family.</text>
</comment>
<proteinExistence type="inferred from homology"/>
<accession>A0A0A3YPE5</accession>
<keyword evidence="5" id="KW-1185">Reference proteome</keyword>
<dbReference type="Proteomes" id="UP000030351">
    <property type="component" value="Unassembled WGS sequence"/>
</dbReference>
<evidence type="ECO:0000313" key="4">
    <source>
        <dbReference type="EMBL" id="KGT87226.1"/>
    </source>
</evidence>
<comment type="caution">
    <text evidence="4">The sequence shown here is derived from an EMBL/GenBank/DDBJ whole genome shotgun (WGS) entry which is preliminary data.</text>
</comment>
<organism evidence="4 5">
    <name type="scientific">Erwinia typographi</name>
    <dbReference type="NCBI Taxonomy" id="371042"/>
    <lineage>
        <taxon>Bacteria</taxon>
        <taxon>Pseudomonadati</taxon>
        <taxon>Pseudomonadota</taxon>
        <taxon>Gammaproteobacteria</taxon>
        <taxon>Enterobacterales</taxon>
        <taxon>Erwiniaceae</taxon>
        <taxon>Erwinia</taxon>
    </lineage>
</organism>
<reference evidence="4 5" key="1">
    <citation type="submission" date="2014-10" db="EMBL/GenBank/DDBJ databases">
        <title>Genome sequence of Erwinia typographi M043b.</title>
        <authorList>
            <person name="Chan K.-G."/>
            <person name="Tan W.-S."/>
        </authorList>
    </citation>
    <scope>NUCLEOTIDE SEQUENCE [LARGE SCALE GENOMIC DNA]</scope>
    <source>
        <strain evidence="4 5">M043b</strain>
    </source>
</reference>
<gene>
    <name evidence="4" type="ORF">NG99_23675</name>
</gene>
<dbReference type="AlphaFoldDB" id="A0A0A3YPE5"/>
<dbReference type="InterPro" id="IPR007358">
    <property type="entry name" value="Nucleoid_associated_NdpA"/>
</dbReference>
<dbReference type="OrthoDB" id="7540719at2"/>